<gene>
    <name evidence="1" type="primary">46</name>
    <name evidence="1" type="ORF">HHTV1_46</name>
</gene>
<evidence type="ECO:0000313" key="1">
    <source>
        <dbReference type="EMBL" id="AGM11300.1"/>
    </source>
</evidence>
<sequence length="65" mass="7035">MMSRIGSLVPGEHVDLDSGVTIERKENGDQFRVIQPDFGHVVLNKGQIRAVAEAANFSVKNLGDA</sequence>
<evidence type="ECO:0000313" key="2">
    <source>
        <dbReference type="Proteomes" id="UP000203449"/>
    </source>
</evidence>
<dbReference type="GeneID" id="16194238"/>
<name>R4T8S4_9CAUD</name>
<keyword evidence="2" id="KW-1185">Reference proteome</keyword>
<dbReference type="KEGG" id="vg:16194238"/>
<dbReference type="Proteomes" id="UP000203449">
    <property type="component" value="Segment"/>
</dbReference>
<dbReference type="RefSeq" id="YP_008058736.1">
    <property type="nucleotide sequence ID" value="NC_021322.1"/>
</dbReference>
<dbReference type="EMBL" id="KC292025">
    <property type="protein sequence ID" value="AGM11300.1"/>
    <property type="molecule type" value="Genomic_DNA"/>
</dbReference>
<proteinExistence type="predicted"/>
<protein>
    <submittedName>
        <fullName evidence="1">Uncharacterized protein</fullName>
    </submittedName>
</protein>
<reference evidence="1 2" key="1">
    <citation type="submission" date="2012-12" db="EMBL/GenBank/DDBJ databases">
        <authorList>
            <person name="Sencilo A."/>
            <person name="Jacobs-Sera D."/>
            <person name="Russell D.A."/>
            <person name="Ko C."/>
            <person name="Atanasova N."/>
            <person name="Osterlund E."/>
            <person name="Oksanen H.M."/>
            <person name="Bamford D.H."/>
            <person name="Hatfull G.F."/>
            <person name="Roine E."/>
            <person name="Hendrix R.W."/>
        </authorList>
    </citation>
    <scope>NUCLEOTIDE SEQUENCE [LARGE SCALE GENOMIC DNA]</scope>
</reference>
<organism evidence="1 2">
    <name type="scientific">Haloarcula hispanica tailed virus 1</name>
    <dbReference type="NCBI Taxonomy" id="1273750"/>
    <lineage>
        <taxon>Viruses</taxon>
        <taxon>Duplodnaviria</taxon>
        <taxon>Heunggongvirae</taxon>
        <taxon>Uroviricota</taxon>
        <taxon>Caudoviricetes</taxon>
        <taxon>Madisaviridae</taxon>
        <taxon>Clampvirus</taxon>
        <taxon>Clampvirus italiense</taxon>
        <taxon>Clampvirus HHTV1</taxon>
    </lineage>
</organism>
<accession>R4T8S4</accession>